<proteinExistence type="inferred from homology"/>
<keyword evidence="7 9" id="KW-0067">ATP-binding</keyword>
<evidence type="ECO:0000256" key="6">
    <source>
        <dbReference type="ARBA" id="ARBA00022777"/>
    </source>
</evidence>
<dbReference type="PROSITE" id="PS00856">
    <property type="entry name" value="GUANYLATE_KINASE_1"/>
    <property type="match status" value="1"/>
</dbReference>
<comment type="subcellular location">
    <subcellularLocation>
        <location evidence="9">Cytoplasm</location>
    </subcellularLocation>
</comment>
<dbReference type="InterPro" id="IPR020590">
    <property type="entry name" value="Guanylate_kinase_CS"/>
</dbReference>
<evidence type="ECO:0000256" key="4">
    <source>
        <dbReference type="ARBA" id="ARBA00022679"/>
    </source>
</evidence>
<protein>
    <recommendedName>
        <fullName evidence="3 9">Guanylate kinase</fullName>
        <ecNumber evidence="2 9">2.7.4.8</ecNumber>
    </recommendedName>
    <alternativeName>
        <fullName evidence="8 9">GMP kinase</fullName>
    </alternativeName>
</protein>
<comment type="similarity">
    <text evidence="1 9">Belongs to the guanylate kinase family.</text>
</comment>
<organism evidence="11 12">
    <name type="scientific">Pelovirga terrestris</name>
    <dbReference type="NCBI Taxonomy" id="2771352"/>
    <lineage>
        <taxon>Bacteria</taxon>
        <taxon>Pseudomonadati</taxon>
        <taxon>Thermodesulfobacteriota</taxon>
        <taxon>Desulfuromonadia</taxon>
        <taxon>Geobacterales</taxon>
        <taxon>Geobacteraceae</taxon>
        <taxon>Pelovirga</taxon>
    </lineage>
</organism>
<evidence type="ECO:0000256" key="8">
    <source>
        <dbReference type="ARBA" id="ARBA00030128"/>
    </source>
</evidence>
<dbReference type="PANTHER" id="PTHR23117:SF13">
    <property type="entry name" value="GUANYLATE KINASE"/>
    <property type="match status" value="1"/>
</dbReference>
<dbReference type="GO" id="GO:0005524">
    <property type="term" value="F:ATP binding"/>
    <property type="evidence" value="ECO:0007669"/>
    <property type="project" value="UniProtKB-UniRule"/>
</dbReference>
<sequence>MGNEDQREGILFVVSAPSGAGKTSLCRELIDTFPEIGQSVSFTTRSMRAGERDGVDYHFVDHLVFERMIAANQFAEWARVHGNLYGTALNTLEQATEQGIDLLLDIDYQGAAQLKKNCTQGVFIFILPPDLSELERRLRSRGTDSDEVIRRRHEVAREEIAQAVWYDYLVVNDDLTSAVDKIKSIVTAERCRSVRSGELLQQIIK</sequence>
<dbReference type="InterPro" id="IPR008144">
    <property type="entry name" value="Guanylate_kin-like_dom"/>
</dbReference>
<keyword evidence="9" id="KW-0963">Cytoplasm</keyword>
<dbReference type="Proteomes" id="UP000632828">
    <property type="component" value="Unassembled WGS sequence"/>
</dbReference>
<keyword evidence="5 9" id="KW-0547">Nucleotide-binding</keyword>
<evidence type="ECO:0000256" key="9">
    <source>
        <dbReference type="HAMAP-Rule" id="MF_00328"/>
    </source>
</evidence>
<dbReference type="AlphaFoldDB" id="A0A8J6R4L2"/>
<gene>
    <name evidence="9 11" type="primary">gmk</name>
    <name evidence="11" type="ORF">ICT70_01340</name>
</gene>
<dbReference type="InterPro" id="IPR027417">
    <property type="entry name" value="P-loop_NTPase"/>
</dbReference>
<evidence type="ECO:0000259" key="10">
    <source>
        <dbReference type="PROSITE" id="PS50052"/>
    </source>
</evidence>
<keyword evidence="4 9" id="KW-0808">Transferase</keyword>
<keyword evidence="12" id="KW-1185">Reference proteome</keyword>
<keyword evidence="6 9" id="KW-0418">Kinase</keyword>
<evidence type="ECO:0000313" key="11">
    <source>
        <dbReference type="EMBL" id="MBD1399309.1"/>
    </source>
</evidence>
<evidence type="ECO:0000256" key="2">
    <source>
        <dbReference type="ARBA" id="ARBA00012961"/>
    </source>
</evidence>
<dbReference type="NCBIfam" id="TIGR03263">
    <property type="entry name" value="guanyl_kin"/>
    <property type="match status" value="1"/>
</dbReference>
<dbReference type="PANTHER" id="PTHR23117">
    <property type="entry name" value="GUANYLATE KINASE-RELATED"/>
    <property type="match status" value="1"/>
</dbReference>
<accession>A0A8J6R4L2</accession>
<feature type="binding site" evidence="9">
    <location>
        <begin position="16"/>
        <end position="23"/>
    </location>
    <ligand>
        <name>ATP</name>
        <dbReference type="ChEBI" id="CHEBI:30616"/>
    </ligand>
</feature>
<dbReference type="EC" id="2.7.4.8" evidence="2 9"/>
<comment type="caution">
    <text evidence="11">The sequence shown here is derived from an EMBL/GenBank/DDBJ whole genome shotgun (WGS) entry which is preliminary data.</text>
</comment>
<evidence type="ECO:0000256" key="5">
    <source>
        <dbReference type="ARBA" id="ARBA00022741"/>
    </source>
</evidence>
<dbReference type="SMART" id="SM00072">
    <property type="entry name" value="GuKc"/>
    <property type="match status" value="1"/>
</dbReference>
<dbReference type="HAMAP" id="MF_00328">
    <property type="entry name" value="Guanylate_kinase"/>
    <property type="match status" value="1"/>
</dbReference>
<dbReference type="CDD" id="cd00071">
    <property type="entry name" value="GMPK"/>
    <property type="match status" value="1"/>
</dbReference>
<dbReference type="FunFam" id="3.30.63.10:FF:000002">
    <property type="entry name" value="Guanylate kinase 1"/>
    <property type="match status" value="1"/>
</dbReference>
<dbReference type="EMBL" id="JACWUN010000001">
    <property type="protein sequence ID" value="MBD1399309.1"/>
    <property type="molecule type" value="Genomic_DNA"/>
</dbReference>
<evidence type="ECO:0000256" key="3">
    <source>
        <dbReference type="ARBA" id="ARBA00016296"/>
    </source>
</evidence>
<dbReference type="Pfam" id="PF00625">
    <property type="entry name" value="Guanylate_kin"/>
    <property type="match status" value="1"/>
</dbReference>
<dbReference type="GO" id="GO:0004385">
    <property type="term" value="F:GMP kinase activity"/>
    <property type="evidence" value="ECO:0007669"/>
    <property type="project" value="UniProtKB-UniRule"/>
</dbReference>
<dbReference type="InterPro" id="IPR017665">
    <property type="entry name" value="Guanylate_kinase"/>
</dbReference>
<reference evidence="11" key="1">
    <citation type="submission" date="2020-09" db="EMBL/GenBank/DDBJ databases">
        <title>Pelobacter alkaliphilus sp. nov., a novel anaerobic arsenate-reducing bacterium from terrestrial mud volcano.</title>
        <authorList>
            <person name="Khomyakova M.A."/>
            <person name="Merkel A.Y."/>
            <person name="Slobodkin A.I."/>
        </authorList>
    </citation>
    <scope>NUCLEOTIDE SEQUENCE</scope>
    <source>
        <strain evidence="11">M08fum</strain>
    </source>
</reference>
<evidence type="ECO:0000313" key="12">
    <source>
        <dbReference type="Proteomes" id="UP000632828"/>
    </source>
</evidence>
<evidence type="ECO:0000256" key="1">
    <source>
        <dbReference type="ARBA" id="ARBA00005790"/>
    </source>
</evidence>
<feature type="domain" description="Guanylate kinase-like" evidence="10">
    <location>
        <begin position="9"/>
        <end position="187"/>
    </location>
</feature>
<dbReference type="InterPro" id="IPR008145">
    <property type="entry name" value="GK/Ca_channel_bsu"/>
</dbReference>
<name>A0A8J6R4L2_9BACT</name>
<comment type="catalytic activity">
    <reaction evidence="9">
        <text>GMP + ATP = GDP + ADP</text>
        <dbReference type="Rhea" id="RHEA:20780"/>
        <dbReference type="ChEBI" id="CHEBI:30616"/>
        <dbReference type="ChEBI" id="CHEBI:58115"/>
        <dbReference type="ChEBI" id="CHEBI:58189"/>
        <dbReference type="ChEBI" id="CHEBI:456216"/>
        <dbReference type="EC" id="2.7.4.8"/>
    </reaction>
</comment>
<dbReference type="GO" id="GO:0005829">
    <property type="term" value="C:cytosol"/>
    <property type="evidence" value="ECO:0007669"/>
    <property type="project" value="TreeGrafter"/>
</dbReference>
<dbReference type="PROSITE" id="PS50052">
    <property type="entry name" value="GUANYLATE_KINASE_2"/>
    <property type="match status" value="1"/>
</dbReference>
<evidence type="ECO:0000256" key="7">
    <source>
        <dbReference type="ARBA" id="ARBA00022840"/>
    </source>
</evidence>
<dbReference type="Gene3D" id="3.40.50.300">
    <property type="entry name" value="P-loop containing nucleotide triphosphate hydrolases"/>
    <property type="match status" value="1"/>
</dbReference>
<dbReference type="SUPFAM" id="SSF52540">
    <property type="entry name" value="P-loop containing nucleoside triphosphate hydrolases"/>
    <property type="match status" value="1"/>
</dbReference>
<comment type="function">
    <text evidence="9">Essential for recycling GMP and indirectly, cGMP.</text>
</comment>
<dbReference type="Gene3D" id="3.30.63.10">
    <property type="entry name" value="Guanylate Kinase phosphate binding domain"/>
    <property type="match status" value="1"/>
</dbReference>